<dbReference type="EMBL" id="JAOYOD010000001">
    <property type="protein sequence ID" value="MCV9387527.1"/>
    <property type="molecule type" value="Genomic_DNA"/>
</dbReference>
<sequence>MHDYNTVQEHLILKEYGRNVQKLVDHLLTIEDKEERNKKAQTMVELMKQINPTAKETTETNQKIWDDMHIISGFKLDIEGPFPTPDKAILDKKPDRVPYSANDITFRHFGKNIELLIDKAITLEDAEEKEAAIIHIGKLMKTFFYSYNQDTMEDDVVYTNIRKLSKNQLDIDMEKVKAGNLFEPQKREKRSNRRAHNNNNRRNNNNNNNNRRRRN</sequence>
<evidence type="ECO:0000313" key="3">
    <source>
        <dbReference type="Proteomes" id="UP001300692"/>
    </source>
</evidence>
<dbReference type="Proteomes" id="UP001300692">
    <property type="component" value="Unassembled WGS sequence"/>
</dbReference>
<reference evidence="2 3" key="1">
    <citation type="submission" date="2022-10" db="EMBL/GenBank/DDBJ databases">
        <title>Comparative genomics and taxonomic characterization of three novel marine species of genus Reichenbachiella exhibiting antioxidant and polysaccharide degradation activities.</title>
        <authorList>
            <person name="Muhammad N."/>
            <person name="Lee Y.-J."/>
            <person name="Ko J."/>
            <person name="Kim S.-G."/>
        </authorList>
    </citation>
    <scope>NUCLEOTIDE SEQUENCE [LARGE SCALE GENOMIC DNA]</scope>
    <source>
        <strain evidence="2 3">ABR2-5</strain>
    </source>
</reference>
<keyword evidence="3" id="KW-1185">Reference proteome</keyword>
<protein>
    <submittedName>
        <fullName evidence="2">DUF4290 domain-containing protein</fullName>
    </submittedName>
</protein>
<evidence type="ECO:0000313" key="2">
    <source>
        <dbReference type="EMBL" id="MCV9387527.1"/>
    </source>
</evidence>
<feature type="region of interest" description="Disordered" evidence="1">
    <location>
        <begin position="178"/>
        <end position="215"/>
    </location>
</feature>
<feature type="compositionally biased region" description="Basic residues" evidence="1">
    <location>
        <begin position="187"/>
        <end position="196"/>
    </location>
</feature>
<dbReference type="Pfam" id="PF14123">
    <property type="entry name" value="DUF4290"/>
    <property type="match status" value="1"/>
</dbReference>
<evidence type="ECO:0000256" key="1">
    <source>
        <dbReference type="SAM" id="MobiDB-lite"/>
    </source>
</evidence>
<organism evidence="2 3">
    <name type="scientific">Reichenbachiella ulvae</name>
    <dbReference type="NCBI Taxonomy" id="2980104"/>
    <lineage>
        <taxon>Bacteria</taxon>
        <taxon>Pseudomonadati</taxon>
        <taxon>Bacteroidota</taxon>
        <taxon>Cytophagia</taxon>
        <taxon>Cytophagales</taxon>
        <taxon>Reichenbachiellaceae</taxon>
        <taxon>Reichenbachiella</taxon>
    </lineage>
</organism>
<proteinExistence type="predicted"/>
<dbReference type="RefSeq" id="WP_264138348.1">
    <property type="nucleotide sequence ID" value="NZ_JAOYOD010000001.1"/>
</dbReference>
<dbReference type="InterPro" id="IPR025632">
    <property type="entry name" value="DUF4290"/>
</dbReference>
<name>A0ABT3CV67_9BACT</name>
<feature type="compositionally biased region" description="Low complexity" evidence="1">
    <location>
        <begin position="197"/>
        <end position="209"/>
    </location>
</feature>
<accession>A0ABT3CV67</accession>
<comment type="caution">
    <text evidence="2">The sequence shown here is derived from an EMBL/GenBank/DDBJ whole genome shotgun (WGS) entry which is preliminary data.</text>
</comment>
<gene>
    <name evidence="2" type="ORF">N7U62_12680</name>
</gene>